<dbReference type="EMBL" id="CM042025">
    <property type="protein sequence ID" value="KAI3809093.1"/>
    <property type="molecule type" value="Genomic_DNA"/>
</dbReference>
<dbReference type="Proteomes" id="UP001056120">
    <property type="component" value="Linkage Group LG08"/>
</dbReference>
<protein>
    <submittedName>
        <fullName evidence="1">Uncharacterized protein</fullName>
    </submittedName>
</protein>
<name>A0ACB9ILI1_9ASTR</name>
<reference evidence="1 2" key="2">
    <citation type="journal article" date="2022" name="Mol. Ecol. Resour.">
        <title>The genomes of chicory, endive, great burdock and yacon provide insights into Asteraceae paleo-polyploidization history and plant inulin production.</title>
        <authorList>
            <person name="Fan W."/>
            <person name="Wang S."/>
            <person name="Wang H."/>
            <person name="Wang A."/>
            <person name="Jiang F."/>
            <person name="Liu H."/>
            <person name="Zhao H."/>
            <person name="Xu D."/>
            <person name="Zhang Y."/>
        </authorList>
    </citation>
    <scope>NUCLEOTIDE SEQUENCE [LARGE SCALE GENOMIC DNA]</scope>
    <source>
        <strain evidence="2">cv. Yunnan</strain>
        <tissue evidence="1">Leaves</tissue>
    </source>
</reference>
<reference evidence="2" key="1">
    <citation type="journal article" date="2022" name="Mol. Ecol. Resour.">
        <title>The genomes of chicory, endive, great burdock and yacon provide insights into Asteraceae palaeo-polyploidization history and plant inulin production.</title>
        <authorList>
            <person name="Fan W."/>
            <person name="Wang S."/>
            <person name="Wang H."/>
            <person name="Wang A."/>
            <person name="Jiang F."/>
            <person name="Liu H."/>
            <person name="Zhao H."/>
            <person name="Xu D."/>
            <person name="Zhang Y."/>
        </authorList>
    </citation>
    <scope>NUCLEOTIDE SEQUENCE [LARGE SCALE GENOMIC DNA]</scope>
    <source>
        <strain evidence="2">cv. Yunnan</strain>
    </source>
</reference>
<proteinExistence type="predicted"/>
<keyword evidence="2" id="KW-1185">Reference proteome</keyword>
<accession>A0ACB9ILI1</accession>
<organism evidence="1 2">
    <name type="scientific">Smallanthus sonchifolius</name>
    <dbReference type="NCBI Taxonomy" id="185202"/>
    <lineage>
        <taxon>Eukaryota</taxon>
        <taxon>Viridiplantae</taxon>
        <taxon>Streptophyta</taxon>
        <taxon>Embryophyta</taxon>
        <taxon>Tracheophyta</taxon>
        <taxon>Spermatophyta</taxon>
        <taxon>Magnoliopsida</taxon>
        <taxon>eudicotyledons</taxon>
        <taxon>Gunneridae</taxon>
        <taxon>Pentapetalae</taxon>
        <taxon>asterids</taxon>
        <taxon>campanulids</taxon>
        <taxon>Asterales</taxon>
        <taxon>Asteraceae</taxon>
        <taxon>Asteroideae</taxon>
        <taxon>Heliantheae alliance</taxon>
        <taxon>Millerieae</taxon>
        <taxon>Smallanthus</taxon>
    </lineage>
</organism>
<gene>
    <name evidence="1" type="ORF">L1987_25061</name>
</gene>
<comment type="caution">
    <text evidence="1">The sequence shown here is derived from an EMBL/GenBank/DDBJ whole genome shotgun (WGS) entry which is preliminary data.</text>
</comment>
<evidence type="ECO:0000313" key="2">
    <source>
        <dbReference type="Proteomes" id="UP001056120"/>
    </source>
</evidence>
<evidence type="ECO:0000313" key="1">
    <source>
        <dbReference type="EMBL" id="KAI3809093.1"/>
    </source>
</evidence>
<sequence length="582" mass="65249">MLIIYEWWCSYCGVPRRCQHDCYKLCIEKERQALLDVKATYMEVSMIGGAKGKKWTNHTGHVIELDLTFYFGLTGKISPSLQVLNRLRYLNLNYIDFQFDHLPNFLGFLSKLQRLDISRANLSGPIPRHLANLSNLLHLDLSWNSLWGSIPFSFGDLTSLTYLDLSQNQLGGVIPKSFGNYSNLEYLNVGHNSLNGSIPNFIRCPSLSFLDLSSNQLSGNVPNSLGQVSNLDFSSNSLKGAISEVHFLNLTQLYHLDLSFNSLALDFSSHWSFPFQLLTIKLQSCKLGPRFPIWIKTQGQFTHLDISNAGISDNVPGWFWDLPSGLTFLNLSSNQMKGMIPDMTSYFDDYPGMDLSNNHFEGRIPLLPSKLASLNLSGNRFSGTLSFLCKIDEVLTFLDLSFHSLSGSVPDCWLKFQESIVVINLSNNKLSGEIPSSLGFLSNLEALYLRANAFVGEVPTSLSNCTQLRFLDLGENKLSGFIPEWIGEKLLELYVLVLGSNRFYGRFPSQVCWLHNLQLLDLSNNGLSGNIPRYGNPQLCGPPLTPTCGFQPIVGKKDVEEDEDDYWKSYYTGMGVGFAVGF</sequence>